<keyword evidence="3 7" id="KW-0862">Zinc</keyword>
<comment type="catalytic activity">
    <reaction evidence="6 7">
        <text>hydrogencarbonate + H(+) = CO2 + H2O</text>
        <dbReference type="Rhea" id="RHEA:10748"/>
        <dbReference type="ChEBI" id="CHEBI:15377"/>
        <dbReference type="ChEBI" id="CHEBI:15378"/>
        <dbReference type="ChEBI" id="CHEBI:16526"/>
        <dbReference type="ChEBI" id="CHEBI:17544"/>
        <dbReference type="EC" id="4.2.1.1"/>
    </reaction>
</comment>
<keyword evidence="9" id="KW-1185">Reference proteome</keyword>
<dbReference type="SUPFAM" id="SSF53056">
    <property type="entry name" value="beta-carbonic anhydrase, cab"/>
    <property type="match status" value="1"/>
</dbReference>
<dbReference type="PANTHER" id="PTHR11002:SF79">
    <property type="entry name" value="CARBONIC ANHYDRASE 2"/>
    <property type="match status" value="1"/>
</dbReference>
<dbReference type="PANTHER" id="PTHR11002">
    <property type="entry name" value="CARBONIC ANHYDRASE"/>
    <property type="match status" value="1"/>
</dbReference>
<dbReference type="EMBL" id="WBZJ01000003">
    <property type="protein sequence ID" value="KAB3519836.1"/>
    <property type="molecule type" value="Genomic_DNA"/>
</dbReference>
<dbReference type="InterPro" id="IPR036874">
    <property type="entry name" value="Carbonic_anhydrase_sf"/>
</dbReference>
<proteinExistence type="inferred from homology"/>
<organism evidence="8 9">
    <name type="scientific">Corynebacterium zhongnanshanii</name>
    <dbReference type="NCBI Taxonomy" id="2768834"/>
    <lineage>
        <taxon>Bacteria</taxon>
        <taxon>Bacillati</taxon>
        <taxon>Actinomycetota</taxon>
        <taxon>Actinomycetes</taxon>
        <taxon>Mycobacteriales</taxon>
        <taxon>Corynebacteriaceae</taxon>
        <taxon>Corynebacterium</taxon>
    </lineage>
</organism>
<dbReference type="EC" id="4.2.1.1" evidence="2 7"/>
<sequence length="219" mass="23805">MIIMNTAQYDTPQHAWAALMDGNQRFVDAQLQHPNLDESRRRILTEEGQAPHAAVLACSDSRVPVEIVFDQGLGDMFVVRNAGHLSGLSILASIEFAVDALQVPLIVVMGHQYCGAIAATDRALTEGKIPSGFQNLLVEKVAISVLKAKADGHTTREAYERYHVAESVGQLVSRSMVVRDAVRDGRLGVVGTHYDLKTGRVEPVLSYGVAIDGVDCREL</sequence>
<keyword evidence="4 7" id="KW-0456">Lyase</keyword>
<comment type="function">
    <text evidence="7">Reversible hydration of carbon dioxide.</text>
</comment>
<evidence type="ECO:0000256" key="6">
    <source>
        <dbReference type="ARBA" id="ARBA00048348"/>
    </source>
</evidence>
<comment type="similarity">
    <text evidence="1 7">Belongs to the beta-class carbonic anhydrase family.</text>
</comment>
<dbReference type="CDD" id="cd03378">
    <property type="entry name" value="beta_CA_cladeC"/>
    <property type="match status" value="1"/>
</dbReference>
<evidence type="ECO:0000256" key="5">
    <source>
        <dbReference type="ARBA" id="ARBA00024993"/>
    </source>
</evidence>
<reference evidence="8 9" key="1">
    <citation type="submission" date="2019-10" db="EMBL/GenBank/DDBJ databases">
        <title>Corynebacterium sp novel species isolated from the respiratory tract of Marmot.</title>
        <authorList>
            <person name="Zhang G."/>
        </authorList>
    </citation>
    <scope>NUCLEOTIDE SEQUENCE [LARGE SCALE GENOMIC DNA]</scope>
    <source>
        <strain evidence="8 9">336</strain>
    </source>
</reference>
<evidence type="ECO:0000256" key="2">
    <source>
        <dbReference type="ARBA" id="ARBA00012925"/>
    </source>
</evidence>
<dbReference type="Proteomes" id="UP000436181">
    <property type="component" value="Unassembled WGS sequence"/>
</dbReference>
<dbReference type="Pfam" id="PF00484">
    <property type="entry name" value="Pro_CA"/>
    <property type="match status" value="1"/>
</dbReference>
<comment type="function">
    <text evidence="5">Catalyzes the reversible hydration of carbon dioxide to form bicarbonate.</text>
</comment>
<dbReference type="Gene3D" id="3.40.1050.10">
    <property type="entry name" value="Carbonic anhydrase"/>
    <property type="match status" value="1"/>
</dbReference>
<dbReference type="InterPro" id="IPR015892">
    <property type="entry name" value="Carbonic_anhydrase_CS"/>
</dbReference>
<dbReference type="SMART" id="SM00947">
    <property type="entry name" value="Pro_CA"/>
    <property type="match status" value="1"/>
</dbReference>
<comment type="caution">
    <text evidence="8">The sequence shown here is derived from an EMBL/GenBank/DDBJ whole genome shotgun (WGS) entry which is preliminary data.</text>
</comment>
<evidence type="ECO:0000256" key="3">
    <source>
        <dbReference type="ARBA" id="ARBA00022833"/>
    </source>
</evidence>
<evidence type="ECO:0000313" key="9">
    <source>
        <dbReference type="Proteomes" id="UP000436181"/>
    </source>
</evidence>
<protein>
    <recommendedName>
        <fullName evidence="2 7">Carbonic anhydrase</fullName>
        <ecNumber evidence="2 7">4.2.1.1</ecNumber>
    </recommendedName>
    <alternativeName>
        <fullName evidence="7">Carbonate dehydratase</fullName>
    </alternativeName>
</protein>
<name>A0ABQ6VC88_9CORY</name>
<gene>
    <name evidence="8" type="ORF">F8377_07930</name>
</gene>
<dbReference type="PROSITE" id="PS00705">
    <property type="entry name" value="PROK_CO2_ANHYDRASE_2"/>
    <property type="match status" value="1"/>
</dbReference>
<dbReference type="InterPro" id="IPR001765">
    <property type="entry name" value="Carbonic_anhydrase"/>
</dbReference>
<accession>A0ABQ6VC88</accession>
<evidence type="ECO:0000256" key="4">
    <source>
        <dbReference type="ARBA" id="ARBA00023239"/>
    </source>
</evidence>
<evidence type="ECO:0000256" key="7">
    <source>
        <dbReference type="RuleBase" id="RU003956"/>
    </source>
</evidence>
<evidence type="ECO:0000256" key="1">
    <source>
        <dbReference type="ARBA" id="ARBA00006217"/>
    </source>
</evidence>
<evidence type="ECO:0000313" key="8">
    <source>
        <dbReference type="EMBL" id="KAB3519836.1"/>
    </source>
</evidence>